<dbReference type="Pfam" id="PF00067">
    <property type="entry name" value="p450"/>
    <property type="match status" value="1"/>
</dbReference>
<dbReference type="GO" id="GO:0004497">
    <property type="term" value="F:monooxygenase activity"/>
    <property type="evidence" value="ECO:0007669"/>
    <property type="project" value="UniProtKB-KW"/>
</dbReference>
<keyword evidence="2 7" id="KW-0349">Heme</keyword>
<evidence type="ECO:0000256" key="8">
    <source>
        <dbReference type="RuleBase" id="RU000461"/>
    </source>
</evidence>
<gene>
    <name evidence="10" type="ORF">MANES_05G168300v8</name>
</gene>
<protein>
    <recommendedName>
        <fullName evidence="12">Cytochrome P450</fullName>
    </recommendedName>
</protein>
<organism evidence="10 11">
    <name type="scientific">Manihot esculenta</name>
    <name type="common">Cassava</name>
    <name type="synonym">Jatropha manihot</name>
    <dbReference type="NCBI Taxonomy" id="3983"/>
    <lineage>
        <taxon>Eukaryota</taxon>
        <taxon>Viridiplantae</taxon>
        <taxon>Streptophyta</taxon>
        <taxon>Embryophyta</taxon>
        <taxon>Tracheophyta</taxon>
        <taxon>Spermatophyta</taxon>
        <taxon>Magnoliopsida</taxon>
        <taxon>eudicotyledons</taxon>
        <taxon>Gunneridae</taxon>
        <taxon>Pentapetalae</taxon>
        <taxon>rosids</taxon>
        <taxon>fabids</taxon>
        <taxon>Malpighiales</taxon>
        <taxon>Euphorbiaceae</taxon>
        <taxon>Crotonoideae</taxon>
        <taxon>Manihoteae</taxon>
        <taxon>Manihot</taxon>
    </lineage>
</organism>
<name>A0A2C9VYE4_MANES</name>
<dbReference type="InterPro" id="IPR017972">
    <property type="entry name" value="Cyt_P450_CS"/>
</dbReference>
<keyword evidence="5 7" id="KW-0408">Iron</keyword>
<keyword evidence="4 8" id="KW-0560">Oxidoreductase</keyword>
<evidence type="ECO:0000256" key="5">
    <source>
        <dbReference type="ARBA" id="ARBA00023004"/>
    </source>
</evidence>
<dbReference type="PANTHER" id="PTHR47947">
    <property type="entry name" value="CYTOCHROME P450 82C3-RELATED"/>
    <property type="match status" value="1"/>
</dbReference>
<comment type="caution">
    <text evidence="10">The sequence shown here is derived from an EMBL/GenBank/DDBJ whole genome shotgun (WGS) entry which is preliminary data.</text>
</comment>
<keyword evidence="6 8" id="KW-0503">Monooxygenase</keyword>
<dbReference type="SUPFAM" id="SSF48264">
    <property type="entry name" value="Cytochrome P450"/>
    <property type="match status" value="1"/>
</dbReference>
<dbReference type="Proteomes" id="UP000091857">
    <property type="component" value="Chromosome 5"/>
</dbReference>
<dbReference type="CDD" id="cd20654">
    <property type="entry name" value="CYP82"/>
    <property type="match status" value="1"/>
</dbReference>
<evidence type="ECO:0000313" key="11">
    <source>
        <dbReference type="Proteomes" id="UP000091857"/>
    </source>
</evidence>
<dbReference type="STRING" id="3983.A0A2C9VYE4"/>
<proteinExistence type="inferred from homology"/>
<evidence type="ECO:0000256" key="7">
    <source>
        <dbReference type="PIRSR" id="PIRSR602401-1"/>
    </source>
</evidence>
<sequence>MDLNVQSFTITGFVSLIFIYFVLLIRTKIAPTSSTREAPEPAGAWPIIGHIHQLGGANQHLHQTLGNMADKYGPAFCIRLGNFRAFVVSSREVAKECFTTNDRAFSSRPVTAATKHMCYNNAVFGFAPYSQHWREMRKIVMLELLSNSRLEAIKNVQASEVDAGIRKLYCLWAENKSRTPVLVELNQWLEDITFNVIVRVVAGKRYTAGASHDGEARRCQNAIAEFFRLMGIFVVSDAFPFLRWLDFQGHEKAMKKTANELDAILGGWLEEHRQRKVSGHVRTDEDEQDFIDRMLSAEDRGHLSGFPYDADTSIKSTCLAVITGASDATATTLTWAVSLLLNNQFALKKAQEELDLHVGAERLVDESDIKNLVYLQAIIKETLRLNPVAPLSGPREAMEDCTLAGYNVPAGSRLIINVWKIQRDPTSWTDPLEFQPERFLTSHVDVDVRGKHFELIPFGSGRRACPGVALALQGLHLTLARLLQAFDLANSNDEPVDMAAKSGMNTAKATPLEVLVSPRLPATLYSIVKD</sequence>
<dbReference type="InterPro" id="IPR036396">
    <property type="entry name" value="Cyt_P450_sf"/>
</dbReference>
<dbReference type="AlphaFoldDB" id="A0A2C9VYE4"/>
<keyword evidence="11" id="KW-1185">Reference proteome</keyword>
<dbReference type="Gramene" id="Manes.05G168300.1.v8.1">
    <property type="protein sequence ID" value="Manes.05G168300.1.v8.1.CDS"/>
    <property type="gene ID" value="Manes.05G168300.v8.1"/>
</dbReference>
<dbReference type="PRINTS" id="PR00385">
    <property type="entry name" value="P450"/>
</dbReference>
<reference evidence="11" key="1">
    <citation type="journal article" date="2016" name="Nat. Biotechnol.">
        <title>Sequencing wild and cultivated cassava and related species reveals extensive interspecific hybridization and genetic diversity.</title>
        <authorList>
            <person name="Bredeson J.V."/>
            <person name="Lyons J.B."/>
            <person name="Prochnik S.E."/>
            <person name="Wu G.A."/>
            <person name="Ha C.M."/>
            <person name="Edsinger-Gonzales E."/>
            <person name="Grimwood J."/>
            <person name="Schmutz J."/>
            <person name="Rabbi I.Y."/>
            <person name="Egesi C."/>
            <person name="Nauluvula P."/>
            <person name="Lebot V."/>
            <person name="Ndunguru J."/>
            <person name="Mkamilo G."/>
            <person name="Bart R.S."/>
            <person name="Setter T.L."/>
            <person name="Gleadow R.M."/>
            <person name="Kulakow P."/>
            <person name="Ferguson M.E."/>
            <person name="Rounsley S."/>
            <person name="Rokhsar D.S."/>
        </authorList>
    </citation>
    <scope>NUCLEOTIDE SEQUENCE [LARGE SCALE GENOMIC DNA]</scope>
    <source>
        <strain evidence="11">cv. AM560-2</strain>
    </source>
</reference>
<dbReference type="GO" id="GO:0020037">
    <property type="term" value="F:heme binding"/>
    <property type="evidence" value="ECO:0007669"/>
    <property type="project" value="InterPro"/>
</dbReference>
<dbReference type="EMBL" id="CM004391">
    <property type="protein sequence ID" value="OAY50862.1"/>
    <property type="molecule type" value="Genomic_DNA"/>
</dbReference>
<evidence type="ECO:0000256" key="6">
    <source>
        <dbReference type="ARBA" id="ARBA00023033"/>
    </source>
</evidence>
<dbReference type="PROSITE" id="PS00086">
    <property type="entry name" value="CYTOCHROME_P450"/>
    <property type="match status" value="1"/>
</dbReference>
<accession>A0A2C9VYE4</accession>
<evidence type="ECO:0000256" key="2">
    <source>
        <dbReference type="ARBA" id="ARBA00022617"/>
    </source>
</evidence>
<dbReference type="Gene3D" id="1.10.630.10">
    <property type="entry name" value="Cytochrome P450"/>
    <property type="match status" value="1"/>
</dbReference>
<dbReference type="InterPro" id="IPR001128">
    <property type="entry name" value="Cyt_P450"/>
</dbReference>
<evidence type="ECO:0000256" key="3">
    <source>
        <dbReference type="ARBA" id="ARBA00022723"/>
    </source>
</evidence>
<feature type="binding site" description="axial binding residue" evidence="7">
    <location>
        <position position="465"/>
    </location>
    <ligand>
        <name>heme</name>
        <dbReference type="ChEBI" id="CHEBI:30413"/>
    </ligand>
    <ligandPart>
        <name>Fe</name>
        <dbReference type="ChEBI" id="CHEBI:18248"/>
    </ligandPart>
</feature>
<dbReference type="PRINTS" id="PR00463">
    <property type="entry name" value="EP450I"/>
</dbReference>
<dbReference type="OrthoDB" id="2789670at2759"/>
<dbReference type="GO" id="GO:0016705">
    <property type="term" value="F:oxidoreductase activity, acting on paired donors, with incorporation or reduction of molecular oxygen"/>
    <property type="evidence" value="ECO:0007669"/>
    <property type="project" value="InterPro"/>
</dbReference>
<keyword evidence="3 7" id="KW-0479">Metal-binding</keyword>
<evidence type="ECO:0000256" key="1">
    <source>
        <dbReference type="ARBA" id="ARBA00010617"/>
    </source>
</evidence>
<feature type="transmembrane region" description="Helical" evidence="9">
    <location>
        <begin position="6"/>
        <end position="25"/>
    </location>
</feature>
<dbReference type="PANTHER" id="PTHR47947:SF19">
    <property type="entry name" value="CYTOCHROME P450 82C3-RELATED"/>
    <property type="match status" value="1"/>
</dbReference>
<keyword evidence="9" id="KW-0472">Membrane</keyword>
<dbReference type="FunFam" id="1.10.630.10:FF:000026">
    <property type="entry name" value="Cytochrome P450 82C4"/>
    <property type="match status" value="1"/>
</dbReference>
<dbReference type="OMA" id="CYNNAVF"/>
<keyword evidence="9" id="KW-1133">Transmembrane helix</keyword>
<evidence type="ECO:0008006" key="12">
    <source>
        <dbReference type="Google" id="ProtNLM"/>
    </source>
</evidence>
<dbReference type="InterPro" id="IPR002401">
    <property type="entry name" value="Cyt_P450_E_grp-I"/>
</dbReference>
<keyword evidence="9" id="KW-0812">Transmembrane</keyword>
<dbReference type="GO" id="GO:0005506">
    <property type="term" value="F:iron ion binding"/>
    <property type="evidence" value="ECO:0007669"/>
    <property type="project" value="InterPro"/>
</dbReference>
<evidence type="ECO:0000313" key="10">
    <source>
        <dbReference type="EMBL" id="OAY50862.1"/>
    </source>
</evidence>
<evidence type="ECO:0000256" key="4">
    <source>
        <dbReference type="ARBA" id="ARBA00023002"/>
    </source>
</evidence>
<dbReference type="InterPro" id="IPR050651">
    <property type="entry name" value="Plant_Cytochrome_P450_Monoox"/>
</dbReference>
<evidence type="ECO:0000256" key="9">
    <source>
        <dbReference type="SAM" id="Phobius"/>
    </source>
</evidence>
<comment type="similarity">
    <text evidence="1 8">Belongs to the cytochrome P450 family.</text>
</comment>
<comment type="cofactor">
    <cofactor evidence="7">
        <name>heme</name>
        <dbReference type="ChEBI" id="CHEBI:30413"/>
    </cofactor>
</comment>